<feature type="transmembrane region" description="Helical" evidence="6">
    <location>
        <begin position="275"/>
        <end position="295"/>
    </location>
</feature>
<evidence type="ECO:0000256" key="6">
    <source>
        <dbReference type="SAM" id="Phobius"/>
    </source>
</evidence>
<protein>
    <recommendedName>
        <fullName evidence="9">Membrane protein involved in the export of O-antigen and teichoic acid</fullName>
    </recommendedName>
</protein>
<name>A0A1T4LTG7_9FUSO</name>
<keyword evidence="8" id="KW-1185">Reference proteome</keyword>
<accession>A0A1T4LTG7</accession>
<proteinExistence type="predicted"/>
<feature type="transmembrane region" description="Helical" evidence="6">
    <location>
        <begin position="98"/>
        <end position="120"/>
    </location>
</feature>
<evidence type="ECO:0008006" key="9">
    <source>
        <dbReference type="Google" id="ProtNLM"/>
    </source>
</evidence>
<dbReference type="EMBL" id="FUWX01000007">
    <property type="protein sequence ID" value="SJZ57828.1"/>
    <property type="molecule type" value="Genomic_DNA"/>
</dbReference>
<dbReference type="STRING" id="180163.SAMN02745174_00953"/>
<dbReference type="PANTHER" id="PTHR30250:SF26">
    <property type="entry name" value="PSMA PROTEIN"/>
    <property type="match status" value="1"/>
</dbReference>
<evidence type="ECO:0000313" key="8">
    <source>
        <dbReference type="Proteomes" id="UP000191153"/>
    </source>
</evidence>
<evidence type="ECO:0000313" key="7">
    <source>
        <dbReference type="EMBL" id="SJZ57828.1"/>
    </source>
</evidence>
<reference evidence="7 8" key="1">
    <citation type="submission" date="2017-02" db="EMBL/GenBank/DDBJ databases">
        <authorList>
            <person name="Peterson S.W."/>
        </authorList>
    </citation>
    <scope>NUCLEOTIDE SEQUENCE [LARGE SCALE GENOMIC DNA]</scope>
    <source>
        <strain evidence="7 8">ATCC 700028</strain>
    </source>
</reference>
<dbReference type="PANTHER" id="PTHR30250">
    <property type="entry name" value="PST FAMILY PREDICTED COLANIC ACID TRANSPORTER"/>
    <property type="match status" value="1"/>
</dbReference>
<dbReference type="InterPro" id="IPR050833">
    <property type="entry name" value="Poly_Biosynth_Transport"/>
</dbReference>
<dbReference type="GO" id="GO:0005886">
    <property type="term" value="C:plasma membrane"/>
    <property type="evidence" value="ECO:0007669"/>
    <property type="project" value="UniProtKB-SubCell"/>
</dbReference>
<feature type="transmembrane region" description="Helical" evidence="6">
    <location>
        <begin position="66"/>
        <end position="86"/>
    </location>
</feature>
<evidence type="ECO:0000256" key="4">
    <source>
        <dbReference type="ARBA" id="ARBA00022989"/>
    </source>
</evidence>
<keyword evidence="3 6" id="KW-0812">Transmembrane</keyword>
<keyword evidence="2" id="KW-1003">Cell membrane</keyword>
<sequence length="404" mass="47935">MPIILNFLNPTELGIWYILMGLNIIANILECGFQPVVIRYIAYYLSLKEENEKENILNLLGSIKQIYKNLSKILFIILIVFGSFYLKDILIQNFKIKIIWIIYIITLTYQLSFSYLISILNGYGKIASSNKTIAYSKILSNMLMLSFLILRLNLLGLVCANLLGVFILRYLLYREIKYLNITKLLENKNYKGKICKKLYREAFKMGIVSISQFLNTKYIFFLFGRYFSLEIIARYGVTIQLFELLTKLSRLPIDIYIAKLSQMIYKEKYKKAFDYYKFILVIIIFIYIVGGSILIKYGNIVLEIVGKNQLLETKILFFLYFYYLIEIIYGVSTYFLTTFKFLDFYKSFFISGIFCSVAATLGMIYFEFDMLDVIKIQIISQLLYNFWKWPLEIYRRYLKYEKNR</sequence>
<evidence type="ECO:0000256" key="1">
    <source>
        <dbReference type="ARBA" id="ARBA00004651"/>
    </source>
</evidence>
<organism evidence="7 8">
    <name type="scientific">Cetobacterium ceti</name>
    <dbReference type="NCBI Taxonomy" id="180163"/>
    <lineage>
        <taxon>Bacteria</taxon>
        <taxon>Fusobacteriati</taxon>
        <taxon>Fusobacteriota</taxon>
        <taxon>Fusobacteriia</taxon>
        <taxon>Fusobacteriales</taxon>
        <taxon>Fusobacteriaceae</taxon>
        <taxon>Cetobacterium</taxon>
    </lineage>
</organism>
<evidence type="ECO:0000256" key="5">
    <source>
        <dbReference type="ARBA" id="ARBA00023136"/>
    </source>
</evidence>
<dbReference type="AlphaFoldDB" id="A0A1T4LTG7"/>
<keyword evidence="4 6" id="KW-1133">Transmembrane helix</keyword>
<feature type="transmembrane region" description="Helical" evidence="6">
    <location>
        <begin position="15"/>
        <end position="45"/>
    </location>
</feature>
<comment type="subcellular location">
    <subcellularLocation>
        <location evidence="1">Cell membrane</location>
        <topology evidence="1">Multi-pass membrane protein</topology>
    </subcellularLocation>
</comment>
<feature type="transmembrane region" description="Helical" evidence="6">
    <location>
        <begin position="155"/>
        <end position="173"/>
    </location>
</feature>
<feature type="transmembrane region" description="Helical" evidence="6">
    <location>
        <begin position="315"/>
        <end position="336"/>
    </location>
</feature>
<dbReference type="Proteomes" id="UP000191153">
    <property type="component" value="Unassembled WGS sequence"/>
</dbReference>
<evidence type="ECO:0000256" key="2">
    <source>
        <dbReference type="ARBA" id="ARBA00022475"/>
    </source>
</evidence>
<keyword evidence="5 6" id="KW-0472">Membrane</keyword>
<gene>
    <name evidence="7" type="ORF">SAMN02745174_00953</name>
</gene>
<feature type="transmembrane region" description="Helical" evidence="6">
    <location>
        <begin position="132"/>
        <end position="149"/>
    </location>
</feature>
<feature type="transmembrane region" description="Helical" evidence="6">
    <location>
        <begin position="348"/>
        <end position="366"/>
    </location>
</feature>
<evidence type="ECO:0000256" key="3">
    <source>
        <dbReference type="ARBA" id="ARBA00022692"/>
    </source>
</evidence>